<protein>
    <recommendedName>
        <fullName evidence="3">HK97 gp10 family phage protein</fullName>
    </recommendedName>
</protein>
<keyword evidence="2" id="KW-1185">Reference proteome</keyword>
<evidence type="ECO:0000313" key="1">
    <source>
        <dbReference type="EMBL" id="MFC6122652.1"/>
    </source>
</evidence>
<sequence length="121" mass="13769">MGLAPAVWHDKRGLDVVMMIRNLVSRAAVERQRIRKFICAASEVSKHVSEGQPYVCGVISGETNPGRKIGVRFITAEPYHLVIGFKYSRRPIAYSGNDQFTIDEYHRQIETFNKLNSEICK</sequence>
<name>A0ABW1Q381_9ENTR</name>
<organism evidence="1 2">
    <name type="scientific">Citrobacter bitternis</name>
    <dbReference type="NCBI Taxonomy" id="1585982"/>
    <lineage>
        <taxon>Bacteria</taxon>
        <taxon>Pseudomonadati</taxon>
        <taxon>Pseudomonadota</taxon>
        <taxon>Gammaproteobacteria</taxon>
        <taxon>Enterobacterales</taxon>
        <taxon>Enterobacteriaceae</taxon>
        <taxon>Citrobacter</taxon>
    </lineage>
</organism>
<evidence type="ECO:0008006" key="3">
    <source>
        <dbReference type="Google" id="ProtNLM"/>
    </source>
</evidence>
<proteinExistence type="predicted"/>
<dbReference type="EMBL" id="JBHSRG010000010">
    <property type="protein sequence ID" value="MFC6122652.1"/>
    <property type="molecule type" value="Genomic_DNA"/>
</dbReference>
<dbReference type="RefSeq" id="WP_132438877.1">
    <property type="nucleotide sequence ID" value="NZ_JBHSRG010000010.1"/>
</dbReference>
<comment type="caution">
    <text evidence="1">The sequence shown here is derived from an EMBL/GenBank/DDBJ whole genome shotgun (WGS) entry which is preliminary data.</text>
</comment>
<accession>A0ABW1Q381</accession>
<gene>
    <name evidence="1" type="ORF">ACFPZP_16485</name>
</gene>
<reference evidence="2" key="1">
    <citation type="journal article" date="2019" name="Int. J. Syst. Evol. Microbiol.">
        <title>The Global Catalogue of Microorganisms (GCM) 10K type strain sequencing project: providing services to taxonomists for standard genome sequencing and annotation.</title>
        <authorList>
            <consortium name="The Broad Institute Genomics Platform"/>
            <consortium name="The Broad Institute Genome Sequencing Center for Infectious Disease"/>
            <person name="Wu L."/>
            <person name="Ma J."/>
        </authorList>
    </citation>
    <scope>NUCLEOTIDE SEQUENCE [LARGE SCALE GENOMIC DNA]</scope>
    <source>
        <strain evidence="2">JCM30009</strain>
    </source>
</reference>
<dbReference type="Proteomes" id="UP001596169">
    <property type="component" value="Unassembled WGS sequence"/>
</dbReference>
<evidence type="ECO:0000313" key="2">
    <source>
        <dbReference type="Proteomes" id="UP001596169"/>
    </source>
</evidence>